<dbReference type="InterPro" id="IPR023584">
    <property type="entry name" value="Ribosome_recyc_fac_dom"/>
</dbReference>
<dbReference type="PANTHER" id="PTHR20982:SF3">
    <property type="entry name" value="MITOCHONDRIAL RIBOSOME RECYCLING FACTOR PSEUDO 1"/>
    <property type="match status" value="1"/>
</dbReference>
<dbReference type="GO" id="GO:0006412">
    <property type="term" value="P:translation"/>
    <property type="evidence" value="ECO:0007669"/>
    <property type="project" value="UniProtKB-KW"/>
</dbReference>
<dbReference type="NCBIfam" id="TIGR00496">
    <property type="entry name" value="frr"/>
    <property type="match status" value="1"/>
</dbReference>
<dbReference type="Gene3D" id="3.30.1360.40">
    <property type="match status" value="1"/>
</dbReference>
<dbReference type="AlphaFoldDB" id="A0A2M8ENT7"/>
<gene>
    <name evidence="5" type="ORF">CO057_03040</name>
</gene>
<sequence>MLDTFKPQFQRAIDHLNQELSGIRTGQATPAIVENVMVDVYGSKQPLKAVASISTPDSKTIQMEVWDMSAIKAVEKALIDASLGMNPNVDGKKIRLNMPMMTDEQRQKMVRLVKDKLEEARISVRQVREDAKKVISKQEGIGEDEKHGQLDKLEKFVKEKNEEIEVMGRKKEIEITTI</sequence>
<reference evidence="6" key="1">
    <citation type="submission" date="2017-09" db="EMBL/GenBank/DDBJ databases">
        <title>Depth-based differentiation of microbial function through sediment-hosted aquifers and enrichment of novel symbionts in the deep terrestrial subsurface.</title>
        <authorList>
            <person name="Probst A.J."/>
            <person name="Ladd B."/>
            <person name="Jarett J.K."/>
            <person name="Geller-Mcgrath D.E."/>
            <person name="Sieber C.M.K."/>
            <person name="Emerson J.B."/>
            <person name="Anantharaman K."/>
            <person name="Thomas B.C."/>
            <person name="Malmstrom R."/>
            <person name="Stieglmeier M."/>
            <person name="Klingl A."/>
            <person name="Woyke T."/>
            <person name="Ryan C.M."/>
            <person name="Banfield J.F."/>
        </authorList>
    </citation>
    <scope>NUCLEOTIDE SEQUENCE [LARGE SCALE GENOMIC DNA]</scope>
</reference>
<feature type="coiled-coil region" evidence="3">
    <location>
        <begin position="110"/>
        <end position="170"/>
    </location>
</feature>
<keyword evidence="2" id="KW-0648">Protein biosynthesis</keyword>
<name>A0A2M8ENT7_9BACT</name>
<dbReference type="FunFam" id="3.30.1360.40:FF:000001">
    <property type="entry name" value="Ribosome-recycling factor"/>
    <property type="match status" value="1"/>
</dbReference>
<dbReference type="Pfam" id="PF01765">
    <property type="entry name" value="RRF"/>
    <property type="match status" value="1"/>
</dbReference>
<evidence type="ECO:0000259" key="4">
    <source>
        <dbReference type="Pfam" id="PF01765"/>
    </source>
</evidence>
<dbReference type="EMBL" id="PFSI01000046">
    <property type="protein sequence ID" value="PJC24388.1"/>
    <property type="molecule type" value="Genomic_DNA"/>
</dbReference>
<accession>A0A2M8ENT7</accession>
<dbReference type="Gene3D" id="1.10.132.20">
    <property type="entry name" value="Ribosome-recycling factor"/>
    <property type="match status" value="1"/>
</dbReference>
<protein>
    <submittedName>
        <fullName evidence="5">Ribosome recycling factor</fullName>
    </submittedName>
</protein>
<dbReference type="GO" id="GO:0043023">
    <property type="term" value="F:ribosomal large subunit binding"/>
    <property type="evidence" value="ECO:0007669"/>
    <property type="project" value="TreeGrafter"/>
</dbReference>
<evidence type="ECO:0000256" key="2">
    <source>
        <dbReference type="ARBA" id="ARBA00022917"/>
    </source>
</evidence>
<comment type="similarity">
    <text evidence="1">Belongs to the RRF family.</text>
</comment>
<dbReference type="InterPro" id="IPR036191">
    <property type="entry name" value="RRF_sf"/>
</dbReference>
<organism evidence="5 6">
    <name type="scientific">Candidatus Uhrbacteria bacterium CG_4_9_14_0_2_um_filter_41_50</name>
    <dbReference type="NCBI Taxonomy" id="1975031"/>
    <lineage>
        <taxon>Bacteria</taxon>
        <taxon>Candidatus Uhriibacteriota</taxon>
    </lineage>
</organism>
<dbReference type="Proteomes" id="UP000230251">
    <property type="component" value="Unassembled WGS sequence"/>
</dbReference>
<evidence type="ECO:0000256" key="1">
    <source>
        <dbReference type="ARBA" id="ARBA00005912"/>
    </source>
</evidence>
<dbReference type="PANTHER" id="PTHR20982">
    <property type="entry name" value="RIBOSOME RECYCLING FACTOR"/>
    <property type="match status" value="1"/>
</dbReference>
<dbReference type="InterPro" id="IPR002661">
    <property type="entry name" value="Ribosome_recyc_fac"/>
</dbReference>
<evidence type="ECO:0000313" key="5">
    <source>
        <dbReference type="EMBL" id="PJC24388.1"/>
    </source>
</evidence>
<feature type="domain" description="Ribosome recycling factor" evidence="4">
    <location>
        <begin position="16"/>
        <end position="175"/>
    </location>
</feature>
<proteinExistence type="inferred from homology"/>
<evidence type="ECO:0000313" key="6">
    <source>
        <dbReference type="Proteomes" id="UP000230251"/>
    </source>
</evidence>
<comment type="caution">
    <text evidence="5">The sequence shown here is derived from an EMBL/GenBank/DDBJ whole genome shotgun (WGS) entry which is preliminary data.</text>
</comment>
<keyword evidence="3" id="KW-0175">Coiled coil</keyword>
<evidence type="ECO:0000256" key="3">
    <source>
        <dbReference type="SAM" id="Coils"/>
    </source>
</evidence>
<dbReference type="SUPFAM" id="SSF55194">
    <property type="entry name" value="Ribosome recycling factor, RRF"/>
    <property type="match status" value="1"/>
</dbReference>